<evidence type="ECO:0000256" key="1">
    <source>
        <dbReference type="ARBA" id="ARBA00007523"/>
    </source>
</evidence>
<evidence type="ECO:0000256" key="5">
    <source>
        <dbReference type="ARBA" id="ARBA00023014"/>
    </source>
</evidence>
<comment type="similarity">
    <text evidence="1">Belongs to the complex I 51 kDa subunit family.</text>
</comment>
<name>A0A844G3S4_9BACT</name>
<dbReference type="Gene3D" id="3.10.20.600">
    <property type="match status" value="1"/>
</dbReference>
<keyword evidence="5" id="KW-0411">Iron-sulfur</keyword>
<keyword evidence="2" id="KW-0004">4Fe-4S</keyword>
<keyword evidence="4" id="KW-0408">Iron</keyword>
<evidence type="ECO:0000256" key="4">
    <source>
        <dbReference type="ARBA" id="ARBA00023004"/>
    </source>
</evidence>
<dbReference type="AlphaFoldDB" id="A0A844G3S4"/>
<keyword evidence="3" id="KW-0479">Metal-binding</keyword>
<dbReference type="GO" id="GO:0010181">
    <property type="term" value="F:FMN binding"/>
    <property type="evidence" value="ECO:0007669"/>
    <property type="project" value="InterPro"/>
</dbReference>
<feature type="domain" description="4Fe-4S ferredoxin-type" evidence="6">
    <location>
        <begin position="587"/>
        <end position="614"/>
    </location>
</feature>
<evidence type="ECO:0000256" key="3">
    <source>
        <dbReference type="ARBA" id="ARBA00022723"/>
    </source>
</evidence>
<comment type="caution">
    <text evidence="7">The sequence shown here is derived from an EMBL/GenBank/DDBJ whole genome shotgun (WGS) entry which is preliminary data.</text>
</comment>
<dbReference type="InterPro" id="IPR017900">
    <property type="entry name" value="4Fe4S_Fe_S_CS"/>
</dbReference>
<accession>A0A844G3S4</accession>
<dbReference type="GO" id="GO:0046872">
    <property type="term" value="F:metal ion binding"/>
    <property type="evidence" value="ECO:0007669"/>
    <property type="project" value="UniProtKB-KW"/>
</dbReference>
<dbReference type="FunFam" id="1.20.1440.230:FF:000001">
    <property type="entry name" value="Mitochondrial NADH dehydrogenase flavoprotein 1"/>
    <property type="match status" value="1"/>
</dbReference>
<dbReference type="SMART" id="SM00928">
    <property type="entry name" value="NADH_4Fe-4S"/>
    <property type="match status" value="1"/>
</dbReference>
<dbReference type="PROSITE" id="PS51379">
    <property type="entry name" value="4FE4S_FER_2"/>
    <property type="match status" value="2"/>
</dbReference>
<sequence length="614" mass="65989">MKVENAAQLAEIAAELKSRPRPPVKLLVSLGTCGIAAGTQPVLKAIRDEITERRLENAIEVSEVGCMGLCFAEPVIMLVDRDSGKRLIYGDVTPQQVPAILSAGTGAPATGTRTLERTWYYPETESASPDELQARIVLRNTGRINPEKIEEYIAEGGYSALATALTKMKPQEVIETVIASGLRGRGGGGFPTGRKWQFAANQPEGEKFIICNADEGDPGAFMDRAVLEGDPHSVLEAMAIGGYAIGASTGVIYIRAEYPLAVKRLEIAIAQAKELGLLGGNIFGSGFDFGIEIKFGAGAFVCGEETALIHSIEGMRGEPTVKPPFPAVQGLWKRPSVVNNVETYANVCAIIRRGADWFRAIGTEGSPGTKVFALAGKVTNVGLVEVPMGSTLRQIIFGIGGGIKHGRAFKAVQTGGPSGGCITPKHLDLPIDYEALKGIGSMMGSGGMIVMDEDDCMVNIAKFFLEFTLDESCGKCTPCRIGNRRLYEMLEEITDGRGTMDTLEKLRTLSATIKDTALCGLGQTSPNPVLSTMNNFEEEYLAHVKEARCPAGVCVRLIRYEITDKCVGCGLCIRHCPVNCISGERKMRHEIDQSRCIKCGACYGVCKFHAVEKH</sequence>
<dbReference type="InterPro" id="IPR011538">
    <property type="entry name" value="Nuo51_FMN-bd"/>
</dbReference>
<protein>
    <submittedName>
        <fullName evidence="7">4Fe-4S dicluster domain-containing protein</fullName>
    </submittedName>
</protein>
<dbReference type="InterPro" id="IPR037207">
    <property type="entry name" value="Nuop51_4Fe4S-bd_sf"/>
</dbReference>
<dbReference type="Pfam" id="PF01512">
    <property type="entry name" value="Complex1_51K"/>
    <property type="match status" value="1"/>
</dbReference>
<dbReference type="GO" id="GO:0051539">
    <property type="term" value="F:4 iron, 4 sulfur cluster binding"/>
    <property type="evidence" value="ECO:0007669"/>
    <property type="project" value="UniProtKB-KW"/>
</dbReference>
<dbReference type="SUPFAM" id="SSF140490">
    <property type="entry name" value="Nqo1C-terminal domain-like"/>
    <property type="match status" value="1"/>
</dbReference>
<dbReference type="FunFam" id="3.40.50.11540:FF:000001">
    <property type="entry name" value="NADH dehydrogenase [ubiquinone] flavoprotein 1, mitochondrial"/>
    <property type="match status" value="1"/>
</dbReference>
<dbReference type="PROSITE" id="PS00645">
    <property type="entry name" value="COMPLEX1_51K_2"/>
    <property type="match status" value="1"/>
</dbReference>
<dbReference type="PANTHER" id="PTHR43578:SF3">
    <property type="entry name" value="NADH-QUINONE OXIDOREDUCTASE SUBUNIT F"/>
    <property type="match status" value="1"/>
</dbReference>
<evidence type="ECO:0000256" key="2">
    <source>
        <dbReference type="ARBA" id="ARBA00022485"/>
    </source>
</evidence>
<dbReference type="Gene3D" id="3.30.70.20">
    <property type="match status" value="1"/>
</dbReference>
<dbReference type="SUPFAM" id="SSF142984">
    <property type="entry name" value="Nqo1 middle domain-like"/>
    <property type="match status" value="1"/>
</dbReference>
<evidence type="ECO:0000313" key="8">
    <source>
        <dbReference type="Proteomes" id="UP000435649"/>
    </source>
</evidence>
<proteinExistence type="inferred from homology"/>
<dbReference type="GO" id="GO:0008137">
    <property type="term" value="F:NADH dehydrogenase (ubiquinone) activity"/>
    <property type="evidence" value="ECO:0007669"/>
    <property type="project" value="InterPro"/>
</dbReference>
<dbReference type="RefSeq" id="WP_154419433.1">
    <property type="nucleotide sequence ID" value="NZ_CALXOB010000052.1"/>
</dbReference>
<reference evidence="7 8" key="1">
    <citation type="submission" date="2019-08" db="EMBL/GenBank/DDBJ databases">
        <title>In-depth cultivation of the pig gut microbiome towards novel bacterial diversity and tailored functional studies.</title>
        <authorList>
            <person name="Wylensek D."/>
            <person name="Hitch T.C.A."/>
            <person name="Clavel T."/>
        </authorList>
    </citation>
    <scope>NUCLEOTIDE SEQUENCE [LARGE SCALE GENOMIC DNA]</scope>
    <source>
        <strain evidence="7 8">BBE-744-WT-12</strain>
    </source>
</reference>
<dbReference type="SUPFAM" id="SSF54862">
    <property type="entry name" value="4Fe-4S ferredoxins"/>
    <property type="match status" value="1"/>
</dbReference>
<dbReference type="SUPFAM" id="SSF52833">
    <property type="entry name" value="Thioredoxin-like"/>
    <property type="match status" value="1"/>
</dbReference>
<dbReference type="Proteomes" id="UP000435649">
    <property type="component" value="Unassembled WGS sequence"/>
</dbReference>
<evidence type="ECO:0000259" key="6">
    <source>
        <dbReference type="PROSITE" id="PS51379"/>
    </source>
</evidence>
<dbReference type="EMBL" id="VUNS01000019">
    <property type="protein sequence ID" value="MST98430.1"/>
    <property type="molecule type" value="Genomic_DNA"/>
</dbReference>
<dbReference type="InterPro" id="IPR001949">
    <property type="entry name" value="NADH-UbQ_OxRdtase_51kDa_CS"/>
</dbReference>
<keyword evidence="8" id="KW-1185">Reference proteome</keyword>
<organism evidence="7 8">
    <name type="scientific">Victivallis lenta</name>
    <dbReference type="NCBI Taxonomy" id="2606640"/>
    <lineage>
        <taxon>Bacteria</taxon>
        <taxon>Pseudomonadati</taxon>
        <taxon>Lentisphaerota</taxon>
        <taxon>Lentisphaeria</taxon>
        <taxon>Victivallales</taxon>
        <taxon>Victivallaceae</taxon>
        <taxon>Victivallis</taxon>
    </lineage>
</organism>
<evidence type="ECO:0000313" key="7">
    <source>
        <dbReference type="EMBL" id="MST98430.1"/>
    </source>
</evidence>
<dbReference type="InterPro" id="IPR017896">
    <property type="entry name" value="4Fe4S_Fe-S-bd"/>
</dbReference>
<dbReference type="Pfam" id="PF12838">
    <property type="entry name" value="Fer4_7"/>
    <property type="match status" value="1"/>
</dbReference>
<dbReference type="Pfam" id="PF01257">
    <property type="entry name" value="2Fe-2S_thioredx"/>
    <property type="match status" value="1"/>
</dbReference>
<dbReference type="InterPro" id="IPR037225">
    <property type="entry name" value="Nuo51_FMN-bd_sf"/>
</dbReference>
<dbReference type="PANTHER" id="PTHR43578">
    <property type="entry name" value="NADH-QUINONE OXIDOREDUCTASE SUBUNIT F"/>
    <property type="match status" value="1"/>
</dbReference>
<gene>
    <name evidence="7" type="ORF">FYJ85_15420</name>
</gene>
<feature type="domain" description="4Fe-4S ferredoxin-type" evidence="6">
    <location>
        <begin position="556"/>
        <end position="586"/>
    </location>
</feature>
<dbReference type="InterPro" id="IPR036249">
    <property type="entry name" value="Thioredoxin-like_sf"/>
</dbReference>
<dbReference type="SUPFAM" id="SSF142019">
    <property type="entry name" value="Nqo1 FMN-binding domain-like"/>
    <property type="match status" value="1"/>
</dbReference>
<dbReference type="Gene3D" id="6.10.250.1450">
    <property type="match status" value="1"/>
</dbReference>
<dbReference type="PROSITE" id="PS00198">
    <property type="entry name" value="4FE4S_FER_1"/>
    <property type="match status" value="1"/>
</dbReference>
<dbReference type="InterPro" id="IPR019575">
    <property type="entry name" value="Nuop51_4Fe4S-bd"/>
</dbReference>
<dbReference type="Gene3D" id="1.20.1440.230">
    <property type="entry name" value="NADH-ubiquinone oxidoreductase 51kDa subunit, iron-sulphur binding domain"/>
    <property type="match status" value="1"/>
</dbReference>
<dbReference type="Pfam" id="PF10589">
    <property type="entry name" value="NADH_4Fe-4S"/>
    <property type="match status" value="1"/>
</dbReference>
<dbReference type="CDD" id="cd02980">
    <property type="entry name" value="TRX_Fd_family"/>
    <property type="match status" value="1"/>
</dbReference>
<dbReference type="Gene3D" id="3.40.30.10">
    <property type="entry name" value="Glutaredoxin"/>
    <property type="match status" value="1"/>
</dbReference>
<dbReference type="Gene3D" id="3.40.50.11540">
    <property type="entry name" value="NADH-ubiquinone oxidoreductase 51kDa subunit"/>
    <property type="match status" value="1"/>
</dbReference>